<evidence type="ECO:0000313" key="2">
    <source>
        <dbReference type="Proteomes" id="UP000321378"/>
    </source>
</evidence>
<dbReference type="Proteomes" id="UP000321378">
    <property type="component" value="Chromosome"/>
</dbReference>
<proteinExistence type="predicted"/>
<evidence type="ECO:0000313" key="1">
    <source>
        <dbReference type="EMBL" id="BBM53133.1"/>
    </source>
</evidence>
<dbReference type="AlphaFoldDB" id="A0A510KSV8"/>
<evidence type="ECO:0008006" key="3">
    <source>
        <dbReference type="Google" id="ProtNLM"/>
    </source>
</evidence>
<dbReference type="PROSITE" id="PS51257">
    <property type="entry name" value="PROKAR_LIPOPROTEIN"/>
    <property type="match status" value="1"/>
</dbReference>
<reference evidence="1 2" key="1">
    <citation type="submission" date="2019-07" db="EMBL/GenBank/DDBJ databases">
        <title>Complete Genome Sequence of Leptotrichia trevisanii Strain JMUB3935.</title>
        <authorList>
            <person name="Watanabe S."/>
            <person name="Cui L."/>
        </authorList>
    </citation>
    <scope>NUCLEOTIDE SEQUENCE [LARGE SCALE GENOMIC DNA]</scope>
    <source>
        <strain evidence="1 2">JMUB3935</strain>
    </source>
</reference>
<accession>A0A510KSV8</accession>
<protein>
    <recommendedName>
        <fullName evidence="3">Lipoprotein</fullName>
    </recommendedName>
</protein>
<dbReference type="STRING" id="1122173.GCA_000482505_01680"/>
<organism evidence="1 2">
    <name type="scientific">Leptotrichia trevisanii</name>
    <dbReference type="NCBI Taxonomy" id="109328"/>
    <lineage>
        <taxon>Bacteria</taxon>
        <taxon>Fusobacteriati</taxon>
        <taxon>Fusobacteriota</taxon>
        <taxon>Fusobacteriia</taxon>
        <taxon>Fusobacteriales</taxon>
        <taxon>Leptotrichiaceae</taxon>
        <taxon>Leptotrichia</taxon>
    </lineage>
</organism>
<gene>
    <name evidence="1" type="ORF">JMUB3935_2115</name>
</gene>
<dbReference type="EMBL" id="AP019840">
    <property type="protein sequence ID" value="BBM53133.1"/>
    <property type="molecule type" value="Genomic_DNA"/>
</dbReference>
<name>A0A510KSV8_9FUSO</name>
<sequence>MKKLIISVMIIFTITACSSTGGKGTNSINVGVGFSGL</sequence>